<sequence>MEQRAKREKDRAEQEGKGGGWRARSKTKNSMERAEQEKRKSAKWAMWWQGVRHIMVNQKEGRKQSETKTHPPPYSPASPNAPPVSGMYPILQITSGKLCIDRIPEQDDSLEVSSVMENASEIESLRNIKGPEKSLDKLVHGDQGDRYTPFEDRKNREFRESQAASMQQYREEQETVRPGLKGGLRCRDIHQ</sequence>
<feature type="compositionally biased region" description="Pro residues" evidence="1">
    <location>
        <begin position="70"/>
        <end position="82"/>
    </location>
</feature>
<reference evidence="2 3" key="1">
    <citation type="submission" date="2019-07" db="EMBL/GenBank/DDBJ databases">
        <title>Chromosome genome assembly for large yellow croaker.</title>
        <authorList>
            <person name="Xiao S."/>
        </authorList>
    </citation>
    <scope>NUCLEOTIDE SEQUENCE [LARGE SCALE GENOMIC DNA]</scope>
    <source>
        <strain evidence="2">JMULYC20181020</strain>
        <tissue evidence="2">Muscle</tissue>
    </source>
</reference>
<feature type="compositionally biased region" description="Basic and acidic residues" evidence="1">
    <location>
        <begin position="133"/>
        <end position="160"/>
    </location>
</feature>
<organism evidence="2 3">
    <name type="scientific">Larimichthys crocea</name>
    <name type="common">Large yellow croaker</name>
    <name type="synonym">Pseudosciaena crocea</name>
    <dbReference type="NCBI Taxonomy" id="215358"/>
    <lineage>
        <taxon>Eukaryota</taxon>
        <taxon>Metazoa</taxon>
        <taxon>Chordata</taxon>
        <taxon>Craniata</taxon>
        <taxon>Vertebrata</taxon>
        <taxon>Euteleostomi</taxon>
        <taxon>Actinopterygii</taxon>
        <taxon>Neopterygii</taxon>
        <taxon>Teleostei</taxon>
        <taxon>Neoteleostei</taxon>
        <taxon>Acanthomorphata</taxon>
        <taxon>Eupercaria</taxon>
        <taxon>Sciaenidae</taxon>
        <taxon>Larimichthys</taxon>
    </lineage>
</organism>
<evidence type="ECO:0000256" key="1">
    <source>
        <dbReference type="SAM" id="MobiDB-lite"/>
    </source>
</evidence>
<evidence type="ECO:0000313" key="3">
    <source>
        <dbReference type="Proteomes" id="UP000424527"/>
    </source>
</evidence>
<dbReference type="EMBL" id="REGW02000021">
    <property type="protein sequence ID" value="KAE8280984.1"/>
    <property type="molecule type" value="Genomic_DNA"/>
</dbReference>
<gene>
    <name evidence="2" type="ORF">D5F01_LYC21558</name>
</gene>
<feature type="region of interest" description="Disordered" evidence="1">
    <location>
        <begin position="133"/>
        <end position="191"/>
    </location>
</feature>
<name>A0A6G0HP53_LARCR</name>
<dbReference type="Proteomes" id="UP000424527">
    <property type="component" value="Unassembled WGS sequence"/>
</dbReference>
<feature type="region of interest" description="Disordered" evidence="1">
    <location>
        <begin position="1"/>
        <end position="43"/>
    </location>
</feature>
<feature type="compositionally biased region" description="Basic and acidic residues" evidence="1">
    <location>
        <begin position="29"/>
        <end position="39"/>
    </location>
</feature>
<keyword evidence="3" id="KW-1185">Reference proteome</keyword>
<evidence type="ECO:0000313" key="2">
    <source>
        <dbReference type="EMBL" id="KAE8280984.1"/>
    </source>
</evidence>
<feature type="compositionally biased region" description="Basic and acidic residues" evidence="1">
    <location>
        <begin position="59"/>
        <end position="69"/>
    </location>
</feature>
<feature type="compositionally biased region" description="Basic and acidic residues" evidence="1">
    <location>
        <begin position="1"/>
        <end position="16"/>
    </location>
</feature>
<proteinExistence type="predicted"/>
<dbReference type="AlphaFoldDB" id="A0A6G0HP53"/>
<comment type="caution">
    <text evidence="2">The sequence shown here is derived from an EMBL/GenBank/DDBJ whole genome shotgun (WGS) entry which is preliminary data.</text>
</comment>
<feature type="region of interest" description="Disordered" evidence="1">
    <location>
        <begin position="56"/>
        <end position="88"/>
    </location>
</feature>
<accession>A0A6G0HP53</accession>
<protein>
    <submittedName>
        <fullName evidence="2">Uncharacterized protein</fullName>
    </submittedName>
</protein>